<dbReference type="AlphaFoldDB" id="A0A5C5Z267"/>
<dbReference type="Pfam" id="PF00733">
    <property type="entry name" value="Asn_synthase"/>
    <property type="match status" value="1"/>
</dbReference>
<evidence type="ECO:0000313" key="2">
    <source>
        <dbReference type="EMBL" id="TWT81116.1"/>
    </source>
</evidence>
<dbReference type="Gene3D" id="3.40.50.620">
    <property type="entry name" value="HUPs"/>
    <property type="match status" value="1"/>
</dbReference>
<evidence type="ECO:0000259" key="1">
    <source>
        <dbReference type="Pfam" id="PF00733"/>
    </source>
</evidence>
<dbReference type="SUPFAM" id="SSF52402">
    <property type="entry name" value="Adenine nucleotide alpha hydrolases-like"/>
    <property type="match status" value="1"/>
</dbReference>
<sequence length="442" mass="49833">MTNHQYIDRLVNLLDPEANQVFNMSVEDATEAVGSGDPQQIAQIEGQFALIHKKDKVVRMARSIARPMRFFLAKRSEGPCLVVAERIDEIKAFLESEGLDDQFHPSYTRMVPAHYLFELHLIGCPDPNPGYQRFLTPKQNSLPPDLDVIGTTYISKLAQQCDRWLDTIDPKEPIGVMFSGGIDSGSVFLVLYHLLLQRGESPSRLKAFTLAVDGDGADAEQSREFLKKLGLEIFLETIDVPVSAIDYRKAIAAVEDYKPLDIQSATMGYALCEAIRERYPDWKYLVDGDGGDENLKDYPIEDNPELTIRSVLNNLMLYQEGWGVDAVKHSKTYSGGQSRGHVRTYAPGHHFGFVGFSPYALPSVIEVAESIPFIELTDWQHDKLYALKGEIVGRGIKAVTEIDMPVFPKRRFQHGITSKQDFESLFPQSESEYRAEFTRLYG</sequence>
<dbReference type="InterPro" id="IPR014729">
    <property type="entry name" value="Rossmann-like_a/b/a_fold"/>
</dbReference>
<evidence type="ECO:0000313" key="3">
    <source>
        <dbReference type="Proteomes" id="UP000315010"/>
    </source>
</evidence>
<protein>
    <submittedName>
        <fullName evidence="2">Asparagine synthase</fullName>
    </submittedName>
</protein>
<organism evidence="2 3">
    <name type="scientific">Novipirellula herctigrandis</name>
    <dbReference type="NCBI Taxonomy" id="2527986"/>
    <lineage>
        <taxon>Bacteria</taxon>
        <taxon>Pseudomonadati</taxon>
        <taxon>Planctomycetota</taxon>
        <taxon>Planctomycetia</taxon>
        <taxon>Pirellulales</taxon>
        <taxon>Pirellulaceae</taxon>
        <taxon>Novipirellula</taxon>
    </lineage>
</organism>
<accession>A0A5C5Z267</accession>
<reference evidence="2 3" key="1">
    <citation type="submission" date="2019-02" db="EMBL/GenBank/DDBJ databases">
        <title>Deep-cultivation of Planctomycetes and their phenomic and genomic characterization uncovers novel biology.</title>
        <authorList>
            <person name="Wiegand S."/>
            <person name="Jogler M."/>
            <person name="Boedeker C."/>
            <person name="Pinto D."/>
            <person name="Vollmers J."/>
            <person name="Rivas-Marin E."/>
            <person name="Kohn T."/>
            <person name="Peeters S.H."/>
            <person name="Heuer A."/>
            <person name="Rast P."/>
            <person name="Oberbeckmann S."/>
            <person name="Bunk B."/>
            <person name="Jeske O."/>
            <person name="Meyerdierks A."/>
            <person name="Storesund J.E."/>
            <person name="Kallscheuer N."/>
            <person name="Luecker S."/>
            <person name="Lage O.M."/>
            <person name="Pohl T."/>
            <person name="Merkel B.J."/>
            <person name="Hornburger P."/>
            <person name="Mueller R.-W."/>
            <person name="Bruemmer F."/>
            <person name="Labrenz M."/>
            <person name="Spormann A.M."/>
            <person name="Op Den Camp H."/>
            <person name="Overmann J."/>
            <person name="Amann R."/>
            <person name="Jetten M.S.M."/>
            <person name="Mascher T."/>
            <person name="Medema M.H."/>
            <person name="Devos D.P."/>
            <person name="Kaster A.-K."/>
            <person name="Ovreas L."/>
            <person name="Rohde M."/>
            <person name="Galperin M.Y."/>
            <person name="Jogler C."/>
        </authorList>
    </citation>
    <scope>NUCLEOTIDE SEQUENCE [LARGE SCALE GENOMIC DNA]</scope>
    <source>
        <strain evidence="2 3">CA13</strain>
    </source>
</reference>
<dbReference type="OrthoDB" id="209862at2"/>
<dbReference type="GO" id="GO:0006529">
    <property type="term" value="P:asparagine biosynthetic process"/>
    <property type="evidence" value="ECO:0007669"/>
    <property type="project" value="InterPro"/>
</dbReference>
<dbReference type="GO" id="GO:0004066">
    <property type="term" value="F:asparagine synthase (glutamine-hydrolyzing) activity"/>
    <property type="evidence" value="ECO:0007669"/>
    <property type="project" value="InterPro"/>
</dbReference>
<feature type="domain" description="Asparagine synthetase" evidence="1">
    <location>
        <begin position="172"/>
        <end position="306"/>
    </location>
</feature>
<gene>
    <name evidence="2" type="ORF">CA13_25630</name>
</gene>
<dbReference type="InterPro" id="IPR001962">
    <property type="entry name" value="Asn_synthase"/>
</dbReference>
<dbReference type="Proteomes" id="UP000315010">
    <property type="component" value="Unassembled WGS sequence"/>
</dbReference>
<dbReference type="RefSeq" id="WP_146396754.1">
    <property type="nucleotide sequence ID" value="NZ_SJPJ01000001.1"/>
</dbReference>
<name>A0A5C5Z267_9BACT</name>
<dbReference type="EMBL" id="SJPJ01000001">
    <property type="protein sequence ID" value="TWT81116.1"/>
    <property type="molecule type" value="Genomic_DNA"/>
</dbReference>
<keyword evidence="3" id="KW-1185">Reference proteome</keyword>
<comment type="caution">
    <text evidence="2">The sequence shown here is derived from an EMBL/GenBank/DDBJ whole genome shotgun (WGS) entry which is preliminary data.</text>
</comment>
<proteinExistence type="predicted"/>